<dbReference type="Gene3D" id="3.40.50.1820">
    <property type="entry name" value="alpha/beta hydrolase"/>
    <property type="match status" value="1"/>
</dbReference>
<dbReference type="Gene3D" id="2.60.40.2180">
    <property type="match status" value="1"/>
</dbReference>
<dbReference type="GO" id="GO:0004144">
    <property type="term" value="F:diacylglycerol O-acyltransferase activity"/>
    <property type="evidence" value="ECO:0007669"/>
    <property type="project" value="UniProtKB-EC"/>
</dbReference>
<evidence type="ECO:0000256" key="6">
    <source>
        <dbReference type="ARBA" id="ARBA00032572"/>
    </source>
</evidence>
<evidence type="ECO:0000256" key="7">
    <source>
        <dbReference type="ARBA" id="ARBA00048109"/>
    </source>
</evidence>
<dbReference type="InterPro" id="IPR050955">
    <property type="entry name" value="Plant_Biomass_Hydrol_Est"/>
</dbReference>
<dbReference type="STRING" id="1032480.MLP_31240"/>
<evidence type="ECO:0000313" key="10">
    <source>
        <dbReference type="Proteomes" id="UP000007947"/>
    </source>
</evidence>
<evidence type="ECO:0000256" key="4">
    <source>
        <dbReference type="ARBA" id="ARBA00013244"/>
    </source>
</evidence>
<organism evidence="9 10">
    <name type="scientific">Microlunatus phosphovorus (strain ATCC 700054 / DSM 10555 / JCM 9379 / NBRC 101784 / NCIMB 13414 / VKM Ac-1990 / NM-1)</name>
    <dbReference type="NCBI Taxonomy" id="1032480"/>
    <lineage>
        <taxon>Bacteria</taxon>
        <taxon>Bacillati</taxon>
        <taxon>Actinomycetota</taxon>
        <taxon>Actinomycetes</taxon>
        <taxon>Propionibacteriales</taxon>
        <taxon>Propionibacteriaceae</taxon>
        <taxon>Microlunatus</taxon>
    </lineage>
</organism>
<dbReference type="KEGG" id="mph:MLP_31240"/>
<sequence>MEPSRRAFLVTGAAGLAAATMIGGGQQVAEATPVHKHRPSPAKGSRLLARITPVGSRITTVCLDTGVTLLGCRDLARSFSLTVQVGDTNPTPLAITRAYTRDSASVGETTGGRYVVFELAGLDEKLPQPYRFTAGNTEPMLFREYAADGTIVQRPRVQATQTPEPLGASLVVTVERTAAVVRADGGLLDESRWDVSAAAESLVELDLHGFATGVTSAGGSGKNVLHYRLRRPARRHRRAPLVLFLHGSGQVGTDNLAQVLSSRGATGVLEHEDAYVVAPQAPAVFDAYDSYDEATGKGGGIHWQTRNRRRLLAALVRDVIRRNPGVDPDRVYVVGLSRGAEGGLALLLDEPDLFAGTVLPSGREAGTVEWMSGRATRAKLRPALKTPLWFFHAAQDTVSPVDGSRINVRLLRELGHRDLRYTEVSYESPGDSGYLNTSAHNSWDLAFNSPDVWQWLLGKHRRMR</sequence>
<dbReference type="Pfam" id="PF00756">
    <property type="entry name" value="Esterase"/>
    <property type="match status" value="1"/>
</dbReference>
<dbReference type="EC" id="2.3.1.122" evidence="3"/>
<dbReference type="Proteomes" id="UP000007947">
    <property type="component" value="Chromosome"/>
</dbReference>
<dbReference type="eggNOG" id="COG4099">
    <property type="taxonomic scope" value="Bacteria"/>
</dbReference>
<dbReference type="InterPro" id="IPR041172">
    <property type="entry name" value="EstA_Ig-like_N"/>
</dbReference>
<evidence type="ECO:0000313" key="9">
    <source>
        <dbReference type="EMBL" id="BAK36138.1"/>
    </source>
</evidence>
<dbReference type="InterPro" id="IPR006311">
    <property type="entry name" value="TAT_signal"/>
</dbReference>
<dbReference type="RefSeq" id="WP_013864002.1">
    <property type="nucleotide sequence ID" value="NC_015635.1"/>
</dbReference>
<comment type="catalytic activity">
    <reaction evidence="1">
        <text>2 alpha,alpha'-trehalose 6-mycolate = alpha,alpha'-trehalose 6,6'-bismycolate + alpha,alpha-trehalose</text>
        <dbReference type="Rhea" id="RHEA:23472"/>
        <dbReference type="ChEBI" id="CHEBI:16551"/>
        <dbReference type="ChEBI" id="CHEBI:18195"/>
        <dbReference type="ChEBI" id="CHEBI:18234"/>
        <dbReference type="EC" id="2.3.1.122"/>
    </reaction>
</comment>
<accession>F5XKR6</accession>
<evidence type="ECO:0000256" key="5">
    <source>
        <dbReference type="ARBA" id="ARBA00022729"/>
    </source>
</evidence>
<evidence type="ECO:0000259" key="8">
    <source>
        <dbReference type="Pfam" id="PF18435"/>
    </source>
</evidence>
<dbReference type="AlphaFoldDB" id="F5XKR6"/>
<proteinExistence type="inferred from homology"/>
<name>F5XKR6_MICPN</name>
<evidence type="ECO:0000256" key="1">
    <source>
        <dbReference type="ARBA" id="ARBA00000697"/>
    </source>
</evidence>
<dbReference type="Pfam" id="PF18435">
    <property type="entry name" value="EstA_Ig_like"/>
    <property type="match status" value="1"/>
</dbReference>
<reference evidence="9 10" key="1">
    <citation type="submission" date="2011-05" db="EMBL/GenBank/DDBJ databases">
        <title>Whole genome sequence of Microlunatus phosphovorus NM-1.</title>
        <authorList>
            <person name="Hosoyama A."/>
            <person name="Sasaki K."/>
            <person name="Harada T."/>
            <person name="Igarashi R."/>
            <person name="Kawakoshi A."/>
            <person name="Sasagawa M."/>
            <person name="Fukada J."/>
            <person name="Nakamura S."/>
            <person name="Katano Y."/>
            <person name="Hanada S."/>
            <person name="Kamagata Y."/>
            <person name="Nakamura N."/>
            <person name="Yamazaki S."/>
            <person name="Fujita N."/>
        </authorList>
    </citation>
    <scope>NUCLEOTIDE SEQUENCE [LARGE SCALE GENOMIC DNA]</scope>
    <source>
        <strain evidence="10">ATCC 700054 / DSM 10555 / JCM 9379 / NBRC 101784 / NCIMB 13414 / VKM Ac-1990 / NM-1</strain>
    </source>
</reference>
<dbReference type="InterPro" id="IPR029058">
    <property type="entry name" value="AB_hydrolase_fold"/>
</dbReference>
<feature type="domain" description="Esterase Ig-like N-terminal" evidence="8">
    <location>
        <begin position="47"/>
        <end position="186"/>
    </location>
</feature>
<dbReference type="PANTHER" id="PTHR43037:SF1">
    <property type="entry name" value="BLL1128 PROTEIN"/>
    <property type="match status" value="1"/>
</dbReference>
<dbReference type="PANTHER" id="PTHR43037">
    <property type="entry name" value="UNNAMED PRODUCT-RELATED"/>
    <property type="match status" value="1"/>
</dbReference>
<keyword evidence="10" id="KW-1185">Reference proteome</keyword>
<comment type="similarity">
    <text evidence="2">Belongs to the mycobacterial A85 antigen family.</text>
</comment>
<comment type="catalytic activity">
    <reaction evidence="7">
        <text>an acyl-CoA + a 1,2-diacyl-sn-glycerol = a triacyl-sn-glycerol + CoA</text>
        <dbReference type="Rhea" id="RHEA:10868"/>
        <dbReference type="ChEBI" id="CHEBI:17815"/>
        <dbReference type="ChEBI" id="CHEBI:57287"/>
        <dbReference type="ChEBI" id="CHEBI:58342"/>
        <dbReference type="ChEBI" id="CHEBI:64615"/>
        <dbReference type="EC" id="2.3.1.20"/>
    </reaction>
</comment>
<dbReference type="HOGENOM" id="CLU_035499_3_0_11"/>
<dbReference type="PROSITE" id="PS51318">
    <property type="entry name" value="TAT"/>
    <property type="match status" value="1"/>
</dbReference>
<dbReference type="InterPro" id="IPR000801">
    <property type="entry name" value="Esterase-like"/>
</dbReference>
<gene>
    <name evidence="9" type="ordered locus">MLP_31240</name>
</gene>
<dbReference type="OrthoDB" id="9764953at2"/>
<keyword evidence="5" id="KW-0732">Signal</keyword>
<protein>
    <recommendedName>
        <fullName evidence="6">Acyl-CoA:diacylglycerol acyltransferase</fullName>
        <ecNumber evidence="3">2.3.1.122</ecNumber>
        <ecNumber evidence="4">2.3.1.20</ecNumber>
    </recommendedName>
</protein>
<dbReference type="EMBL" id="AP012204">
    <property type="protein sequence ID" value="BAK36138.1"/>
    <property type="molecule type" value="Genomic_DNA"/>
</dbReference>
<dbReference type="EC" id="2.3.1.20" evidence="4"/>
<dbReference type="GO" id="GO:0050348">
    <property type="term" value="F:trehalose O-mycolyltransferase activity"/>
    <property type="evidence" value="ECO:0007669"/>
    <property type="project" value="UniProtKB-EC"/>
</dbReference>
<dbReference type="SUPFAM" id="SSF53474">
    <property type="entry name" value="alpha/beta-Hydrolases"/>
    <property type="match status" value="1"/>
</dbReference>
<evidence type="ECO:0000256" key="3">
    <source>
        <dbReference type="ARBA" id="ARBA00012820"/>
    </source>
</evidence>
<evidence type="ECO:0000256" key="2">
    <source>
        <dbReference type="ARBA" id="ARBA00005874"/>
    </source>
</evidence>